<gene>
    <name evidence="1" type="ORF">UA08_08545</name>
</gene>
<evidence type="ECO:0000313" key="2">
    <source>
        <dbReference type="Proteomes" id="UP000214365"/>
    </source>
</evidence>
<dbReference type="RefSeq" id="XP_020116364.1">
    <property type="nucleotide sequence ID" value="XM_020263445.1"/>
</dbReference>
<dbReference type="PANTHER" id="PTHR34822">
    <property type="entry name" value="GRPB DOMAIN PROTEIN (AFU_ORTHOLOGUE AFUA_1G01530)"/>
    <property type="match status" value="1"/>
</dbReference>
<proteinExistence type="predicted"/>
<organism evidence="1 2">
    <name type="scientific">Talaromyces atroroseus</name>
    <dbReference type="NCBI Taxonomy" id="1441469"/>
    <lineage>
        <taxon>Eukaryota</taxon>
        <taxon>Fungi</taxon>
        <taxon>Dikarya</taxon>
        <taxon>Ascomycota</taxon>
        <taxon>Pezizomycotina</taxon>
        <taxon>Eurotiomycetes</taxon>
        <taxon>Eurotiomycetidae</taxon>
        <taxon>Eurotiales</taxon>
        <taxon>Trichocomaceae</taxon>
        <taxon>Talaromyces</taxon>
        <taxon>Talaromyces sect. Trachyspermi</taxon>
    </lineage>
</organism>
<accession>A0A1Q5Q7Q7</accession>
<dbReference type="SUPFAM" id="SSF81301">
    <property type="entry name" value="Nucleotidyltransferase"/>
    <property type="match status" value="1"/>
</dbReference>
<dbReference type="InterPro" id="IPR043519">
    <property type="entry name" value="NT_sf"/>
</dbReference>
<dbReference type="InterPro" id="IPR007344">
    <property type="entry name" value="GrpB/CoaE"/>
</dbReference>
<dbReference type="STRING" id="1441469.A0A1Q5Q7Q7"/>
<dbReference type="AlphaFoldDB" id="A0A1Q5Q7Q7"/>
<dbReference type="OrthoDB" id="630895at2759"/>
<evidence type="ECO:0000313" key="1">
    <source>
        <dbReference type="EMBL" id="OKL56243.1"/>
    </source>
</evidence>
<dbReference type="EMBL" id="LFMY01000015">
    <property type="protein sequence ID" value="OKL56243.1"/>
    <property type="molecule type" value="Genomic_DNA"/>
</dbReference>
<evidence type="ECO:0008006" key="3">
    <source>
        <dbReference type="Google" id="ProtNLM"/>
    </source>
</evidence>
<reference evidence="1 2" key="1">
    <citation type="submission" date="2015-06" db="EMBL/GenBank/DDBJ databases">
        <title>Talaromyces atroroseus IBT 11181 draft genome.</title>
        <authorList>
            <person name="Rasmussen K.B."/>
            <person name="Rasmussen S."/>
            <person name="Petersen B."/>
            <person name="Sicheritz-Ponten T."/>
            <person name="Mortensen U.H."/>
            <person name="Thrane U."/>
        </authorList>
    </citation>
    <scope>NUCLEOTIDE SEQUENCE [LARGE SCALE GENOMIC DNA]</scope>
    <source>
        <strain evidence="1 2">IBT 11181</strain>
    </source>
</reference>
<name>A0A1Q5Q7Q7_TALAT</name>
<dbReference type="GeneID" id="31008301"/>
<comment type="caution">
    <text evidence="1">The sequence shown here is derived from an EMBL/GenBank/DDBJ whole genome shotgun (WGS) entry which is preliminary data.</text>
</comment>
<keyword evidence="2" id="KW-1185">Reference proteome</keyword>
<sequence>MAPTPEEIVRECYDDPALVERVAHRTTPSKMEIVEPDPAWPQTFAALKALIVDALGPTAVVVEHTGSTSVPGLPAKDIIDIDLTVPDPTDEAAYVARLEAAGFHFLLREPAWHQHRFFCRYEPTANLHVFGPDATEPVRHRIFRDWLRSHPEDKELYAETKREAMRASSQSGEDMMQYTDRKDAVVRGILQKAFRSLGYID</sequence>
<dbReference type="Proteomes" id="UP000214365">
    <property type="component" value="Unassembled WGS sequence"/>
</dbReference>
<dbReference type="Pfam" id="PF04229">
    <property type="entry name" value="GrpB"/>
    <property type="match status" value="1"/>
</dbReference>
<dbReference type="PANTHER" id="PTHR34822:SF1">
    <property type="entry name" value="GRPB FAMILY PROTEIN"/>
    <property type="match status" value="1"/>
</dbReference>
<dbReference type="Gene3D" id="3.30.460.10">
    <property type="entry name" value="Beta Polymerase, domain 2"/>
    <property type="match status" value="1"/>
</dbReference>
<protein>
    <recommendedName>
        <fullName evidence="3">GrpB domain protein</fullName>
    </recommendedName>
</protein>